<evidence type="ECO:0000313" key="3">
    <source>
        <dbReference type="Proteomes" id="UP000054466"/>
    </source>
</evidence>
<feature type="region of interest" description="Disordered" evidence="1">
    <location>
        <begin position="58"/>
        <end position="101"/>
    </location>
</feature>
<dbReference type="GeneID" id="27347918"/>
<dbReference type="VEuPathDB" id="FungiDB:PV07_08724"/>
<dbReference type="OrthoDB" id="4485682at2759"/>
<organism evidence="2 3">
    <name type="scientific">Cladophialophora immunda</name>
    <dbReference type="NCBI Taxonomy" id="569365"/>
    <lineage>
        <taxon>Eukaryota</taxon>
        <taxon>Fungi</taxon>
        <taxon>Dikarya</taxon>
        <taxon>Ascomycota</taxon>
        <taxon>Pezizomycotina</taxon>
        <taxon>Eurotiomycetes</taxon>
        <taxon>Chaetothyriomycetidae</taxon>
        <taxon>Chaetothyriales</taxon>
        <taxon>Herpotrichiellaceae</taxon>
        <taxon>Cladophialophora</taxon>
    </lineage>
</organism>
<keyword evidence="3" id="KW-1185">Reference proteome</keyword>
<dbReference type="Pfam" id="PF11917">
    <property type="entry name" value="DUF3435"/>
    <property type="match status" value="2"/>
</dbReference>
<dbReference type="HOGENOM" id="CLU_011937_2_0_1"/>
<dbReference type="PANTHER" id="PTHR37535">
    <property type="entry name" value="FLUG DOMAIN PROTEIN"/>
    <property type="match status" value="1"/>
</dbReference>
<dbReference type="RefSeq" id="XP_016245773.1">
    <property type="nucleotide sequence ID" value="XM_016395917.1"/>
</dbReference>
<dbReference type="Proteomes" id="UP000054466">
    <property type="component" value="Unassembled WGS sequence"/>
</dbReference>
<reference evidence="2 3" key="1">
    <citation type="submission" date="2015-01" db="EMBL/GenBank/DDBJ databases">
        <title>The Genome Sequence of Cladophialophora immunda CBS83496.</title>
        <authorList>
            <consortium name="The Broad Institute Genomics Platform"/>
            <person name="Cuomo C."/>
            <person name="de Hoog S."/>
            <person name="Gorbushina A."/>
            <person name="Stielow B."/>
            <person name="Teixiera M."/>
            <person name="Abouelleil A."/>
            <person name="Chapman S.B."/>
            <person name="Priest M."/>
            <person name="Young S.K."/>
            <person name="Wortman J."/>
            <person name="Nusbaum C."/>
            <person name="Birren B."/>
        </authorList>
    </citation>
    <scope>NUCLEOTIDE SEQUENCE [LARGE SCALE GENOMIC DNA]</scope>
    <source>
        <strain evidence="2 3">CBS 83496</strain>
    </source>
</reference>
<dbReference type="AlphaFoldDB" id="A0A0D2AKR8"/>
<sequence>MTFRVHLNSLQYGHPRHIFLRGRKKVLDAAMDGWLAPFRVKAELEYVQRNRGLLSLGRGPDWLGHPDPSPSRGRLPPLADEDGVSSGLSGTGPDWQRAGRGPHALPNYGHDALRQQIGKVNFITPNYADNTKVNISGILGKWQLCCFNEKMHDGRKPTVWRASFTNASWKALMQKFDWKTPLMAVDRAISMNFLYWICDNYQINSWGTSWEYFRQFKQLYANVAGQYKDRNGSKEVHKYHHSYLVPKFKLQPPDMAGKQTGDSRGLPALQTLNIVYDTDILPHEDLRAERKRPDDGTWDELFADDRFGVSLEDFPETPADPEKQLENLLIREQLDRGRPNASCYEDVKLMIIRHPETSCDTPAMAAKFIHHKGADNKRKPTIFFFTPARKFIFCTVTKIISCAVRDGAFAAKNLHTVDDVFRIRNKKGTTKCTPVRWHSDWLKRPTFRKDIMARQSLDYGCETAIEPKAWRWDAANAANGKASDVVRDQMMRHDPKWETFNSVYINEHVEFDLQNVYCKEPTNMVPQEIWDQLRPHPNVLELEKKRVRLKVGKYYYHGNLNKEDSKEIGKTIRALKAQRVKDVIKQYRKFYFESRPTWDIEQQDGGSSDDVDMDDPDEDLDDGFHRPDIDLDIPERAQLARLFGECLVALMSKQETVRRDIIAQRAAEEVEVKASPRSSRIDMDAIPKHDSSDTTTTAATDTRITKPVGDDVAALGDPFPCRMHKFQCTECIGDEELLYKDRTFCYTRASSRNDHFDSCHLPTLTQHLAQGLLNFSSMEQYINHQLAVHHVRIRRVAGSAAHSRKSSPGAGRRRKSKEPDLIMWSVEPPATPAGSIGRGGVCQAQDGATETVQAAQVLDVAPPA</sequence>
<protein>
    <submittedName>
        <fullName evidence="2">Uncharacterized protein</fullName>
    </submittedName>
</protein>
<name>A0A0D2AKR8_9EURO</name>
<proteinExistence type="predicted"/>
<evidence type="ECO:0000256" key="1">
    <source>
        <dbReference type="SAM" id="MobiDB-lite"/>
    </source>
</evidence>
<dbReference type="InterPro" id="IPR021842">
    <property type="entry name" value="DUF3435"/>
</dbReference>
<gene>
    <name evidence="2" type="ORF">PV07_08724</name>
</gene>
<evidence type="ECO:0000313" key="2">
    <source>
        <dbReference type="EMBL" id="KIW25557.1"/>
    </source>
</evidence>
<feature type="region of interest" description="Disordered" evidence="1">
    <location>
        <begin position="797"/>
        <end position="844"/>
    </location>
</feature>
<dbReference type="STRING" id="569365.A0A0D2AKR8"/>
<dbReference type="PANTHER" id="PTHR37535:SF4">
    <property type="entry name" value="FLUG DOMAIN-CONTAINING PROTEIN"/>
    <property type="match status" value="1"/>
</dbReference>
<accession>A0A0D2AKR8</accession>
<dbReference type="EMBL" id="KN847044">
    <property type="protein sequence ID" value="KIW25557.1"/>
    <property type="molecule type" value="Genomic_DNA"/>
</dbReference>